<dbReference type="SUPFAM" id="SSF102405">
    <property type="entry name" value="MCP/YpsA-like"/>
    <property type="match status" value="1"/>
</dbReference>
<dbReference type="KEGG" id="btur:DB313_01530"/>
<dbReference type="PANTHER" id="PTHR43022">
    <property type="entry name" value="PROTEIN SMF"/>
    <property type="match status" value="1"/>
</dbReference>
<proteinExistence type="inferred from homology"/>
<evidence type="ECO:0000313" key="3">
    <source>
        <dbReference type="EMBL" id="AYE36183.1"/>
    </source>
</evidence>
<dbReference type="EMBL" id="CP028884">
    <property type="protein sequence ID" value="AYE36183.1"/>
    <property type="molecule type" value="Genomic_DNA"/>
</dbReference>
<protein>
    <submittedName>
        <fullName evidence="3">DNA-protecting protein DprA</fullName>
    </submittedName>
</protein>
<dbReference type="Proteomes" id="UP000275571">
    <property type="component" value="Chromosome"/>
</dbReference>
<reference evidence="3 4" key="1">
    <citation type="journal article" date="2018" name="Infect. Genet. Evol.">
        <title>Genome-wide analysis of Borrelia turcica and 'Candidatus Borrelia tachyglossi' shows relapsing fever-like genomes with unique genomic links to Lyme disease Borrelia.</title>
        <authorList>
            <person name="Gofton A.W."/>
            <person name="Margos G."/>
            <person name="Fingerle V."/>
            <person name="Hepner S."/>
            <person name="Loh S.M."/>
            <person name="Ryan U."/>
            <person name="Irwin P."/>
            <person name="Oskam C.L."/>
        </authorList>
    </citation>
    <scope>NUCLEOTIDE SEQUENCE [LARGE SCALE GENOMIC DNA]</scope>
    <source>
        <strain evidence="3 4">IST7</strain>
    </source>
</reference>
<dbReference type="Pfam" id="PF02481">
    <property type="entry name" value="DNA_processg_A"/>
    <property type="match status" value="1"/>
</dbReference>
<evidence type="ECO:0000259" key="2">
    <source>
        <dbReference type="Pfam" id="PF02481"/>
    </source>
</evidence>
<sequence>MIKLLYVDNLKFLKGKEKFKIFNHFDLDDILKLSLGDISNYLCRSFKKIHKLPDLKLIELQQRVISRTGAKVTLLGDGDYPVKLKRIYDPPFAIYYKGNLPDSTSVSWAVVGSRRISKFLANHIRELASHLAKNNVEVISGFAIGADIEAHLGAICEKKRTYAVIATDIDNIYPKQNRKYVSRLLENGGGIITETLPYEKIQNYFFAKRNRIVSGLADSIFVTYAPMKSGALITADIGLDLGLDIYVYNVDYSGDGSKVLYESGAQEIKGVPELYKILNVQYNEPEINNDDPNNYFECRDVSNMLIKKLLNEISK</sequence>
<comment type="similarity">
    <text evidence="1">Belongs to the DprA/Smf family.</text>
</comment>
<dbReference type="GO" id="GO:0009294">
    <property type="term" value="P:DNA-mediated transformation"/>
    <property type="evidence" value="ECO:0007669"/>
    <property type="project" value="InterPro"/>
</dbReference>
<dbReference type="OrthoDB" id="9785707at2"/>
<gene>
    <name evidence="3" type="primary">dprA</name>
    <name evidence="3" type="ORF">DB313_01530</name>
</gene>
<evidence type="ECO:0000256" key="1">
    <source>
        <dbReference type="ARBA" id="ARBA00006525"/>
    </source>
</evidence>
<evidence type="ECO:0000313" key="4">
    <source>
        <dbReference type="Proteomes" id="UP000275571"/>
    </source>
</evidence>
<feature type="domain" description="Smf/DprA SLOG" evidence="2">
    <location>
        <begin position="72"/>
        <end position="276"/>
    </location>
</feature>
<keyword evidence="4" id="KW-1185">Reference proteome</keyword>
<dbReference type="InterPro" id="IPR057666">
    <property type="entry name" value="DrpA_SLOG"/>
</dbReference>
<dbReference type="AlphaFoldDB" id="A0A386PML1"/>
<name>A0A386PML1_9SPIR</name>
<accession>A0A386PML1</accession>
<dbReference type="PANTHER" id="PTHR43022:SF1">
    <property type="entry name" value="PROTEIN SMF"/>
    <property type="match status" value="1"/>
</dbReference>
<dbReference type="InterPro" id="IPR003488">
    <property type="entry name" value="DprA"/>
</dbReference>
<dbReference type="NCBIfam" id="TIGR00732">
    <property type="entry name" value="dprA"/>
    <property type="match status" value="1"/>
</dbReference>
<dbReference type="Gene3D" id="3.40.50.450">
    <property type="match status" value="1"/>
</dbReference>
<organism evidence="3 4">
    <name type="scientific">Borrelia turcica IST7</name>
    <dbReference type="NCBI Taxonomy" id="1104446"/>
    <lineage>
        <taxon>Bacteria</taxon>
        <taxon>Pseudomonadati</taxon>
        <taxon>Spirochaetota</taxon>
        <taxon>Spirochaetia</taxon>
        <taxon>Spirochaetales</taxon>
        <taxon>Borreliaceae</taxon>
        <taxon>Borrelia</taxon>
    </lineage>
</organism>